<evidence type="ECO:0000256" key="1">
    <source>
        <dbReference type="SAM" id="MobiDB-lite"/>
    </source>
</evidence>
<evidence type="ECO:0000313" key="4">
    <source>
        <dbReference type="Proteomes" id="UP000245910"/>
    </source>
</evidence>
<name>A0A2L2T0Y3_9HYPO</name>
<feature type="region of interest" description="Disordered" evidence="1">
    <location>
        <begin position="171"/>
        <end position="208"/>
    </location>
</feature>
<feature type="domain" description="Clr5" evidence="2">
    <location>
        <begin position="30"/>
        <end position="86"/>
    </location>
</feature>
<proteinExistence type="predicted"/>
<dbReference type="EMBL" id="LN649230">
    <property type="protein sequence ID" value="CEI63188.1"/>
    <property type="molecule type" value="Genomic_DNA"/>
</dbReference>
<dbReference type="AlphaFoldDB" id="A0A2L2T0Y3"/>
<evidence type="ECO:0000259" key="2">
    <source>
        <dbReference type="Pfam" id="PF14420"/>
    </source>
</evidence>
<dbReference type="STRING" id="56646.A0A2L2T0Y3"/>
<keyword evidence="4" id="KW-1185">Reference proteome</keyword>
<feature type="compositionally biased region" description="Polar residues" evidence="1">
    <location>
        <begin position="172"/>
        <end position="182"/>
    </location>
</feature>
<organism evidence="3 4">
    <name type="scientific">Fusarium venenatum</name>
    <dbReference type="NCBI Taxonomy" id="56646"/>
    <lineage>
        <taxon>Eukaryota</taxon>
        <taxon>Fungi</taxon>
        <taxon>Dikarya</taxon>
        <taxon>Ascomycota</taxon>
        <taxon>Pezizomycotina</taxon>
        <taxon>Sordariomycetes</taxon>
        <taxon>Hypocreomycetidae</taxon>
        <taxon>Hypocreales</taxon>
        <taxon>Nectriaceae</taxon>
        <taxon>Fusarium</taxon>
    </lineage>
</organism>
<protein>
    <recommendedName>
        <fullName evidence="2">Clr5 domain-containing protein</fullName>
    </recommendedName>
</protein>
<accession>A0A2L2T0Y3</accession>
<dbReference type="Pfam" id="PF14420">
    <property type="entry name" value="Clr5"/>
    <property type="match status" value="1"/>
</dbReference>
<evidence type="ECO:0000313" key="3">
    <source>
        <dbReference type="EMBL" id="CEI63188.1"/>
    </source>
</evidence>
<dbReference type="Proteomes" id="UP000245910">
    <property type="component" value="Chromosome II"/>
</dbReference>
<dbReference type="InterPro" id="IPR025676">
    <property type="entry name" value="Clr5_dom"/>
</dbReference>
<reference evidence="4" key="1">
    <citation type="submission" date="2014-10" db="EMBL/GenBank/DDBJ databases">
        <authorList>
            <person name="King R."/>
        </authorList>
    </citation>
    <scope>NUCLEOTIDE SEQUENCE [LARGE SCALE GENOMIC DNA]</scope>
    <source>
        <strain evidence="4">A3/5</strain>
    </source>
</reference>
<sequence>MPQPPADLINVPPELLSPSDDHKYLGASHKDRWEHLKPVIIELYTGNYGKNNKPPTITQIVSFMRNNYSFHAAANEYPHRFRAWGVSDRRVTKARLNEIALALDRRPGTEMSTSKVTLKRGPREEKLDVRRVKRHLQGSSSSARPEAMQYGWLSSWTLPYAAFVSALPRNPDSASPYGTQPATPGYLRFSNSQTTSPCGEGSDPSPNTQLLLQKARDNRTSLFLQGRLKDLIVSMNQDDRKQVQAPPYFYMHGFLTAKNWGSPPSIVNVRTPSGFTPSAFLQFPSSPLQSDASHHVNITNPPTNLCRWSIHVEEVDYEPLPDQSLDLNSTLVSFPDCLHESISTGDFTELRNDNLPLSHETIVHSLTENPIALELDSWKLAIMAGNSDLLLDLRHNIRQKPYLLEEIRSIYPYHLAASYLNGGGPCCTIFASLDRTLGRSHLLQHNINDFGHTILDSLLVSVLRSHTSVHPEIVSDEFRALSRFPGEEKDICGRWDADSSEVRGLFAQGYARIPTRWKHPFCHSAIQAVCHGAMSIFGDLTCANINCPSGLFIRRCTECGIELKLGPLHTLVATAFFLGQSGMAGETLFGPLAILVCLVNMGVNVRMRVNMSIEEILRTSETGQCRHRPMTAAEMMRHVPASVVQTWSDACQTGWDCLLLALCLAETHPVYMASINLDEDGRLSNGYLEARRRIQSECGLWDLHRHSNFGCTNKAIGLLWAMIQAEMLTYRRLKVNDPWISNNFQMLALHAWLKGETEDCNTPLVSEGMIKAHSKCGWFLDDDEYPYTCPTASDVSKEWFANVDDYERATFVNQRYFSDF</sequence>